<feature type="compositionally biased region" description="Acidic residues" evidence="2">
    <location>
        <begin position="412"/>
        <end position="430"/>
    </location>
</feature>
<evidence type="ECO:0000313" key="5">
    <source>
        <dbReference type="Proteomes" id="UP000222542"/>
    </source>
</evidence>
<feature type="compositionally biased region" description="Polar residues" evidence="2">
    <location>
        <begin position="635"/>
        <end position="657"/>
    </location>
</feature>
<dbReference type="AlphaFoldDB" id="A0A2G3AKB7"/>
<dbReference type="Gramene" id="PHT94672">
    <property type="protein sequence ID" value="PHT94672"/>
    <property type="gene ID" value="T459_02554"/>
</dbReference>
<dbReference type="InterPro" id="IPR018034">
    <property type="entry name" value="Kri1"/>
</dbReference>
<feature type="compositionally biased region" description="Basic residues" evidence="2">
    <location>
        <begin position="316"/>
        <end position="326"/>
    </location>
</feature>
<dbReference type="STRING" id="4072.A0A2G3AKB7"/>
<reference evidence="4 5" key="1">
    <citation type="journal article" date="2014" name="Nat. Genet.">
        <title>Genome sequence of the hot pepper provides insights into the evolution of pungency in Capsicum species.</title>
        <authorList>
            <person name="Kim S."/>
            <person name="Park M."/>
            <person name="Yeom S.I."/>
            <person name="Kim Y.M."/>
            <person name="Lee J.M."/>
            <person name="Lee H.A."/>
            <person name="Seo E."/>
            <person name="Choi J."/>
            <person name="Cheong K."/>
            <person name="Kim K.T."/>
            <person name="Jung K."/>
            <person name="Lee G.W."/>
            <person name="Oh S.K."/>
            <person name="Bae C."/>
            <person name="Kim S.B."/>
            <person name="Lee H.Y."/>
            <person name="Kim S.Y."/>
            <person name="Kim M.S."/>
            <person name="Kang B.C."/>
            <person name="Jo Y.D."/>
            <person name="Yang H.B."/>
            <person name="Jeong H.J."/>
            <person name="Kang W.H."/>
            <person name="Kwon J.K."/>
            <person name="Shin C."/>
            <person name="Lim J.Y."/>
            <person name="Park J.H."/>
            <person name="Huh J.H."/>
            <person name="Kim J.S."/>
            <person name="Kim B.D."/>
            <person name="Cohen O."/>
            <person name="Paran I."/>
            <person name="Suh M.C."/>
            <person name="Lee S.B."/>
            <person name="Kim Y.K."/>
            <person name="Shin Y."/>
            <person name="Noh S.J."/>
            <person name="Park J."/>
            <person name="Seo Y.S."/>
            <person name="Kwon S.Y."/>
            <person name="Kim H.A."/>
            <person name="Park J.M."/>
            <person name="Kim H.J."/>
            <person name="Choi S.B."/>
            <person name="Bosland P.W."/>
            <person name="Reeves G."/>
            <person name="Jo S.H."/>
            <person name="Lee B.W."/>
            <person name="Cho H.T."/>
            <person name="Choi H.S."/>
            <person name="Lee M.S."/>
            <person name="Yu Y."/>
            <person name="Do Choi Y."/>
            <person name="Park B.S."/>
            <person name="van Deynze A."/>
            <person name="Ashrafi H."/>
            <person name="Hill T."/>
            <person name="Kim W.T."/>
            <person name="Pai H.S."/>
            <person name="Ahn H.K."/>
            <person name="Yeam I."/>
            <person name="Giovannoni J.J."/>
            <person name="Rose J.K."/>
            <person name="Sorensen I."/>
            <person name="Lee S.J."/>
            <person name="Kim R.W."/>
            <person name="Choi I.Y."/>
            <person name="Choi B.S."/>
            <person name="Lim J.S."/>
            <person name="Lee Y.H."/>
            <person name="Choi D."/>
        </authorList>
    </citation>
    <scope>NUCLEOTIDE SEQUENCE [LARGE SCALE GENOMIC DNA]</scope>
    <source>
        <strain evidence="5">cv. CM334</strain>
    </source>
</reference>
<sequence length="657" mass="77681">MFLTHKYQNPKTADSRRKSSLKSTCFKVKMVLKLFDDVDDDDKLDKIEINEEFARRYEHNKKREDLQKLEELKKKGAIDDSDTSSEEEDEEEDLNNSTNLKFFDGLLKIKKGDPVLNNQDAKLFDSDESKSEEGLEEEERKMKKKKKKKKPMYLKDVVSKHLIEEGPEFGDEEEEEEEKKKVKTYSEEQDDLREEFLNAVKEDEDDEDLFKVKETDEKRRGDGDTEFTNKLDEFFGEDDKLDEETVFLKDYFRKEMWRDDKKRKSDDVVMEEVEFSEDEEEIERQEDYEREFNFRYEENAGDRVWGHSRKVEGSVRKKTNARKLQRERKEDRMAQAEEERKQELKRLKNLKKKEMKEKLEKIKETAGIGDDGVCLLDVDDLEEEFDPDEYDRKMKTAFGDAYYEADDMDAEFGNDEDELEKPDFDKEDELLGLPKGWGNVDEPRDGFLSTREKLLKAIENEGDHEQTADDNKGSGDDNEVAEEGKRKKKRKRSNTVMKAVREELMEEYYKLDYEDTIGDLKTRFKYRPVKAKRFGLAPEEVLMMEDKELNQYVPLKKIAPYREKEWKVPRIKLHQLKTGLKGISDVPKSEKKQKFDNKEKVEGETDDRKRKQEESNGDTTKKSGRSRKRKKQAEHNLSTSRLKAYSANPSGSNSKKK</sequence>
<dbReference type="InterPro" id="IPR024626">
    <property type="entry name" value="Kri1-like_C"/>
</dbReference>
<dbReference type="Proteomes" id="UP000222542">
    <property type="component" value="Unassembled WGS sequence"/>
</dbReference>
<feature type="region of interest" description="Disordered" evidence="2">
    <location>
        <begin position="316"/>
        <end position="340"/>
    </location>
</feature>
<protein>
    <recommendedName>
        <fullName evidence="3">Kri1-like C-terminal domain-containing protein</fullName>
    </recommendedName>
</protein>
<feature type="region of interest" description="Disordered" evidence="2">
    <location>
        <begin position="208"/>
        <end position="229"/>
    </location>
</feature>
<feature type="compositionally biased region" description="Acidic residues" evidence="2">
    <location>
        <begin position="79"/>
        <end position="94"/>
    </location>
</feature>
<feature type="compositionally biased region" description="Basic residues" evidence="2">
    <location>
        <begin position="142"/>
        <end position="152"/>
    </location>
</feature>
<feature type="compositionally biased region" description="Basic residues" evidence="2">
    <location>
        <begin position="622"/>
        <end position="632"/>
    </location>
</feature>
<dbReference type="GO" id="GO:0000447">
    <property type="term" value="P:endonucleolytic cleavage in ITS1 to separate SSU-rRNA from 5.8S rRNA and LSU-rRNA from tricistronic rRNA transcript (SSU-rRNA, 5.8S rRNA, LSU-rRNA)"/>
    <property type="evidence" value="ECO:0000318"/>
    <property type="project" value="GO_Central"/>
</dbReference>
<dbReference type="GO" id="GO:0030686">
    <property type="term" value="C:90S preribosome"/>
    <property type="evidence" value="ECO:0000318"/>
    <property type="project" value="GO_Central"/>
</dbReference>
<evidence type="ECO:0000256" key="1">
    <source>
        <dbReference type="ARBA" id="ARBA00007473"/>
    </source>
</evidence>
<feature type="compositionally biased region" description="Acidic residues" evidence="2">
    <location>
        <begin position="165"/>
        <end position="177"/>
    </location>
</feature>
<name>A0A2G3AKB7_CAPAN</name>
<accession>A0A2G3AKB7</accession>
<feature type="domain" description="Kri1-like C-terminal" evidence="3">
    <location>
        <begin position="502"/>
        <end position="578"/>
    </location>
</feature>
<feature type="compositionally biased region" description="Basic and acidic residues" evidence="2">
    <location>
        <begin position="327"/>
        <end position="340"/>
    </location>
</feature>
<feature type="compositionally biased region" description="Basic and acidic residues" evidence="2">
    <location>
        <begin position="587"/>
        <end position="614"/>
    </location>
</feature>
<dbReference type="PANTHER" id="PTHR14490">
    <property type="entry name" value="ZINC FINGER, ZZ TYPE"/>
    <property type="match status" value="1"/>
</dbReference>
<comment type="similarity">
    <text evidence="1">Belongs to the KRI1 family.</text>
</comment>
<feature type="region of interest" description="Disordered" evidence="2">
    <location>
        <begin position="117"/>
        <end position="190"/>
    </location>
</feature>
<feature type="compositionally biased region" description="Basic and acidic residues" evidence="2">
    <location>
        <begin position="122"/>
        <end position="141"/>
    </location>
</feature>
<dbReference type="EMBL" id="AYRZ02000001">
    <property type="protein sequence ID" value="PHT94672.1"/>
    <property type="molecule type" value="Genomic_DNA"/>
</dbReference>
<comment type="caution">
    <text evidence="4">The sequence shown here is derived from an EMBL/GenBank/DDBJ whole genome shotgun (WGS) entry which is preliminary data.</text>
</comment>
<dbReference type="GO" id="GO:0005730">
    <property type="term" value="C:nucleolus"/>
    <property type="evidence" value="ECO:0000318"/>
    <property type="project" value="GO_Central"/>
</dbReference>
<dbReference type="Pfam" id="PF12936">
    <property type="entry name" value="Kri1_C"/>
    <property type="match status" value="1"/>
</dbReference>
<organism evidence="4 5">
    <name type="scientific">Capsicum annuum</name>
    <name type="common">Capsicum pepper</name>
    <dbReference type="NCBI Taxonomy" id="4072"/>
    <lineage>
        <taxon>Eukaryota</taxon>
        <taxon>Viridiplantae</taxon>
        <taxon>Streptophyta</taxon>
        <taxon>Embryophyta</taxon>
        <taxon>Tracheophyta</taxon>
        <taxon>Spermatophyta</taxon>
        <taxon>Magnoliopsida</taxon>
        <taxon>eudicotyledons</taxon>
        <taxon>Gunneridae</taxon>
        <taxon>Pentapetalae</taxon>
        <taxon>asterids</taxon>
        <taxon>lamiids</taxon>
        <taxon>Solanales</taxon>
        <taxon>Solanaceae</taxon>
        <taxon>Solanoideae</taxon>
        <taxon>Capsiceae</taxon>
        <taxon>Capsicum</taxon>
    </lineage>
</organism>
<evidence type="ECO:0000256" key="2">
    <source>
        <dbReference type="SAM" id="MobiDB-lite"/>
    </source>
</evidence>
<feature type="region of interest" description="Disordered" evidence="2">
    <location>
        <begin position="64"/>
        <end position="96"/>
    </location>
</feature>
<dbReference type="PANTHER" id="PTHR14490:SF5">
    <property type="entry name" value="PROTEIN KRI1 HOMOLOG"/>
    <property type="match status" value="1"/>
</dbReference>
<dbReference type="Pfam" id="PF05178">
    <property type="entry name" value="Kri1"/>
    <property type="match status" value="1"/>
</dbReference>
<evidence type="ECO:0000259" key="3">
    <source>
        <dbReference type="Pfam" id="PF12936"/>
    </source>
</evidence>
<reference evidence="4 5" key="2">
    <citation type="journal article" date="2017" name="Genome Biol.">
        <title>New reference genome sequences of hot pepper reveal the massive evolution of plant disease-resistance genes by retroduplication.</title>
        <authorList>
            <person name="Kim S."/>
            <person name="Park J."/>
            <person name="Yeom S.I."/>
            <person name="Kim Y.M."/>
            <person name="Seo E."/>
            <person name="Kim K.T."/>
            <person name="Kim M.S."/>
            <person name="Lee J.M."/>
            <person name="Cheong K."/>
            <person name="Shin H.S."/>
            <person name="Kim S.B."/>
            <person name="Han K."/>
            <person name="Lee J."/>
            <person name="Park M."/>
            <person name="Lee H.A."/>
            <person name="Lee H.Y."/>
            <person name="Lee Y."/>
            <person name="Oh S."/>
            <person name="Lee J.H."/>
            <person name="Choi E."/>
            <person name="Choi E."/>
            <person name="Lee S.E."/>
            <person name="Jeon J."/>
            <person name="Kim H."/>
            <person name="Choi G."/>
            <person name="Song H."/>
            <person name="Lee J."/>
            <person name="Lee S.C."/>
            <person name="Kwon J.K."/>
            <person name="Lee H.Y."/>
            <person name="Koo N."/>
            <person name="Hong Y."/>
            <person name="Kim R.W."/>
            <person name="Kang W.H."/>
            <person name="Huh J.H."/>
            <person name="Kang B.C."/>
            <person name="Yang T.J."/>
            <person name="Lee Y.H."/>
            <person name="Bennetzen J.L."/>
            <person name="Choi D."/>
        </authorList>
    </citation>
    <scope>NUCLEOTIDE SEQUENCE [LARGE SCALE GENOMIC DNA]</scope>
    <source>
        <strain evidence="5">cv. CM334</strain>
    </source>
</reference>
<evidence type="ECO:0000313" key="4">
    <source>
        <dbReference type="EMBL" id="PHT94672.1"/>
    </source>
</evidence>
<feature type="region of interest" description="Disordered" evidence="2">
    <location>
        <begin position="412"/>
        <end position="494"/>
    </location>
</feature>
<feature type="region of interest" description="Disordered" evidence="2">
    <location>
        <begin position="577"/>
        <end position="657"/>
    </location>
</feature>
<dbReference type="OMA" id="WDNYDPR"/>
<feature type="compositionally biased region" description="Basic and acidic residues" evidence="2">
    <location>
        <begin position="209"/>
        <end position="229"/>
    </location>
</feature>
<gene>
    <name evidence="4" type="ORF">T459_02554</name>
</gene>
<feature type="compositionally biased region" description="Basic and acidic residues" evidence="2">
    <location>
        <begin position="64"/>
        <end position="78"/>
    </location>
</feature>
<feature type="compositionally biased region" description="Basic and acidic residues" evidence="2">
    <location>
        <begin position="441"/>
        <end position="475"/>
    </location>
</feature>
<proteinExistence type="inferred from homology"/>
<keyword evidence="5" id="KW-1185">Reference proteome</keyword>